<dbReference type="WBParaSite" id="BTMF_0000529501-mRNA-1">
    <property type="protein sequence ID" value="BTMF_0000529501-mRNA-1"/>
    <property type="gene ID" value="BTMF_0000529501"/>
</dbReference>
<accession>A0A0R3QFZ6</accession>
<gene>
    <name evidence="1" type="ORF">BTMF_LOCUS4575</name>
</gene>
<dbReference type="Proteomes" id="UP000280834">
    <property type="component" value="Unassembled WGS sequence"/>
</dbReference>
<keyword evidence="2" id="KW-1185">Reference proteome</keyword>
<proteinExistence type="predicted"/>
<name>A0A0R3QFZ6_9BILA</name>
<dbReference type="Gene3D" id="2.160.20.10">
    <property type="entry name" value="Single-stranded right-handed beta-helix, Pectin lyase-like"/>
    <property type="match status" value="1"/>
</dbReference>
<reference evidence="1 2" key="2">
    <citation type="submission" date="2018-11" db="EMBL/GenBank/DDBJ databases">
        <authorList>
            <consortium name="Pathogen Informatics"/>
        </authorList>
    </citation>
    <scope>NUCLEOTIDE SEQUENCE [LARGE SCALE GENOMIC DNA]</scope>
</reference>
<dbReference type="SUPFAM" id="SSF51126">
    <property type="entry name" value="Pectin lyase-like"/>
    <property type="match status" value="1"/>
</dbReference>
<reference evidence="3" key="1">
    <citation type="submission" date="2017-02" db="UniProtKB">
        <authorList>
            <consortium name="WormBaseParasite"/>
        </authorList>
    </citation>
    <scope>IDENTIFICATION</scope>
</reference>
<dbReference type="InterPro" id="IPR011050">
    <property type="entry name" value="Pectin_lyase_fold/virulence"/>
</dbReference>
<dbReference type="EMBL" id="UZAG01004576">
    <property type="protein sequence ID" value="VDO17014.1"/>
    <property type="molecule type" value="Genomic_DNA"/>
</dbReference>
<evidence type="ECO:0000313" key="2">
    <source>
        <dbReference type="Proteomes" id="UP000280834"/>
    </source>
</evidence>
<evidence type="ECO:0000313" key="3">
    <source>
        <dbReference type="WBParaSite" id="BTMF_0000529501-mRNA-1"/>
    </source>
</evidence>
<organism evidence="3">
    <name type="scientific">Brugia timori</name>
    <dbReference type="NCBI Taxonomy" id="42155"/>
    <lineage>
        <taxon>Eukaryota</taxon>
        <taxon>Metazoa</taxon>
        <taxon>Ecdysozoa</taxon>
        <taxon>Nematoda</taxon>
        <taxon>Chromadorea</taxon>
        <taxon>Rhabditida</taxon>
        <taxon>Spirurina</taxon>
        <taxon>Spiruromorpha</taxon>
        <taxon>Filarioidea</taxon>
        <taxon>Onchocercidae</taxon>
        <taxon>Brugia</taxon>
    </lineage>
</organism>
<sequence length="248" mass="27501">MKKDIKEFGKTFEYLKDDAARAKETGNAPMVIEGASFDGTQFHGQVWRHLKFVDCDFTGGYQIRLEAMANVEFRNCHFAGVIEFGVMTDVRFHGCYSQGNSNWGGQRGSKNVVFEKCRFIGSSSDRNRQGAIGTYGDATFLGCVIKWFDISADTGLVARDCDFDGVSYHPENATVLIENCRLRGLFNMVPAGLASLTVRDTVVDHLDFNRAEVKGDILIERVSGRSLLARIGGGLRITVRDSQFKSSP</sequence>
<evidence type="ECO:0000313" key="1">
    <source>
        <dbReference type="EMBL" id="VDO17014.1"/>
    </source>
</evidence>
<protein>
    <submittedName>
        <fullName evidence="3">Beta_helix domain-containing protein</fullName>
    </submittedName>
</protein>
<dbReference type="AlphaFoldDB" id="A0A0R3QFZ6"/>
<dbReference type="InterPro" id="IPR012334">
    <property type="entry name" value="Pectin_lyas_fold"/>
</dbReference>